<evidence type="ECO:0000313" key="2">
    <source>
        <dbReference type="EMBL" id="OFC62934.1"/>
    </source>
</evidence>
<proteinExistence type="predicted"/>
<comment type="caution">
    <text evidence="2">The sequence shown here is derived from an EMBL/GenBank/DDBJ whole genome shotgun (WGS) entry which is preliminary data.</text>
</comment>
<feature type="domain" description="Antirepressor protein ant N-terminal" evidence="1">
    <location>
        <begin position="1"/>
        <end position="36"/>
    </location>
</feature>
<dbReference type="Pfam" id="PF10547">
    <property type="entry name" value="P22_AR_N"/>
    <property type="match status" value="1"/>
</dbReference>
<dbReference type="Proteomes" id="UP000244334">
    <property type="component" value="Unassembled WGS sequence"/>
</dbReference>
<dbReference type="AlphaFoldDB" id="A0A1E7Z2H7"/>
<organism evidence="2 4">
    <name type="scientific">Candidatus Erwinia dacicola</name>
    <dbReference type="NCBI Taxonomy" id="252393"/>
    <lineage>
        <taxon>Bacteria</taxon>
        <taxon>Pseudomonadati</taxon>
        <taxon>Pseudomonadota</taxon>
        <taxon>Gammaproteobacteria</taxon>
        <taxon>Enterobacterales</taxon>
        <taxon>Erwiniaceae</taxon>
        <taxon>Erwinia</taxon>
    </lineage>
</organism>
<evidence type="ECO:0000313" key="3">
    <source>
        <dbReference type="EMBL" id="RAP70432.1"/>
    </source>
</evidence>
<evidence type="ECO:0000259" key="1">
    <source>
        <dbReference type="Pfam" id="PF10547"/>
    </source>
</evidence>
<protein>
    <submittedName>
        <fullName evidence="3">Antirepressor domain protein</fullName>
    </submittedName>
</protein>
<reference evidence="2 4" key="1">
    <citation type="submission" date="2016-07" db="EMBL/GenBank/DDBJ databases">
        <authorList>
            <person name="Yuval B."/>
        </authorList>
    </citation>
    <scope>NUCLEOTIDE SEQUENCE [LARGE SCALE GENOMIC DNA]</scope>
    <source>
        <strain evidence="2 4">IL</strain>
    </source>
</reference>
<dbReference type="Proteomes" id="UP000243534">
    <property type="component" value="Unassembled WGS sequence"/>
</dbReference>
<name>A0A1E7Z2H7_9GAMM</name>
<reference evidence="3 5" key="2">
    <citation type="submission" date="2018-04" db="EMBL/GenBank/DDBJ databases">
        <title>Genomes of the Obligate Erwinia dacicola and Facultative Enterobacter sp. OLF Endosymbionts of the Olive Fruit fly, Bactrocera oleae.</title>
        <authorList>
            <person name="Estes A.M."/>
            <person name="Hearn D.J."/>
            <person name="Agarwal S."/>
            <person name="Pierson E.A."/>
            <person name="Dunning-Hotopp J.C."/>
        </authorList>
    </citation>
    <scope>NUCLEOTIDE SEQUENCE [LARGE SCALE GENOMIC DNA]</scope>
    <source>
        <strain evidence="3 5">Oroville</strain>
    </source>
</reference>
<gene>
    <name evidence="3" type="ORF">ACZ87_02763</name>
    <name evidence="2" type="ORF">BBW68_07460</name>
</gene>
<evidence type="ECO:0000313" key="4">
    <source>
        <dbReference type="Proteomes" id="UP000243534"/>
    </source>
</evidence>
<evidence type="ECO:0000313" key="5">
    <source>
        <dbReference type="Proteomes" id="UP000244334"/>
    </source>
</evidence>
<accession>A0A1E7Z2H7</accession>
<dbReference type="EMBL" id="MAYS01000159">
    <property type="protein sequence ID" value="OFC62934.1"/>
    <property type="molecule type" value="Genomic_DNA"/>
</dbReference>
<keyword evidence="5" id="KW-1185">Reference proteome</keyword>
<dbReference type="InterPro" id="IPR018875">
    <property type="entry name" value="Antirepressor_Ant_N"/>
</dbReference>
<sequence length="170" mass="20233">MSINANKVKPEIREKVMQYQQECDDALYDYWTKGIAINHRLNIKERLAAFKRLHTVADQLCRQRRPSLQKLLHTELEELAMLLNVEAPLPDFPENTTAKIGDPRIDGDAMYEFWDLYEMRENPRRPKLNHSPDSNQIAIEPFSFRELCERQKLNFPDINQLREELHDRSR</sequence>
<dbReference type="EMBL" id="LJAM02000349">
    <property type="protein sequence ID" value="RAP70432.1"/>
    <property type="molecule type" value="Genomic_DNA"/>
</dbReference>